<organism evidence="2 3">
    <name type="scientific">Hyphococcus aureus</name>
    <dbReference type="NCBI Taxonomy" id="2666033"/>
    <lineage>
        <taxon>Bacteria</taxon>
        <taxon>Pseudomonadati</taxon>
        <taxon>Pseudomonadota</taxon>
        <taxon>Alphaproteobacteria</taxon>
        <taxon>Parvularculales</taxon>
        <taxon>Parvularculaceae</taxon>
        <taxon>Hyphococcus</taxon>
    </lineage>
</organism>
<dbReference type="Gene3D" id="3.30.2010.10">
    <property type="entry name" value="Metalloproteases ('zincins'), catalytic domain"/>
    <property type="match status" value="1"/>
</dbReference>
<dbReference type="PANTHER" id="PTHR30399">
    <property type="entry name" value="UNCHARACTERIZED PROTEIN YGJP"/>
    <property type="match status" value="1"/>
</dbReference>
<name>A0ABW1KXD2_9PROT</name>
<sequence>MTINHITRTEINIGARATPLITRVNRRAKRLILKVDPVAGEIHVTAPSKRAVPEAIRFAHERIDWIASQLTDNLRARPFKNGMKVPYEGIDHIILHDEKLRGGPRIDNDVMPVIRIGGRPEHLNRRVCDWLKRQARLKLTESVDRHCAELGKTRRALRIRDTKTRWGSCSSDGDISFCWRLILTPADILDYVAAHECAHLIHMDHSPAFWRVVRGLGADPRRAADWLNANGPGLYAYGVASQPAPDHPPA</sequence>
<dbReference type="Proteomes" id="UP001596116">
    <property type="component" value="Unassembled WGS sequence"/>
</dbReference>
<dbReference type="Pfam" id="PF01863">
    <property type="entry name" value="YgjP-like"/>
    <property type="match status" value="1"/>
</dbReference>
<accession>A0ABW1KXD2</accession>
<gene>
    <name evidence="2" type="ORF">ACFMB1_07075</name>
</gene>
<evidence type="ECO:0000259" key="1">
    <source>
        <dbReference type="Pfam" id="PF01863"/>
    </source>
</evidence>
<evidence type="ECO:0000313" key="2">
    <source>
        <dbReference type="EMBL" id="MFC6035301.1"/>
    </source>
</evidence>
<evidence type="ECO:0000313" key="3">
    <source>
        <dbReference type="Proteomes" id="UP001596116"/>
    </source>
</evidence>
<dbReference type="PANTHER" id="PTHR30399:SF1">
    <property type="entry name" value="UTP PYROPHOSPHATASE"/>
    <property type="match status" value="1"/>
</dbReference>
<dbReference type="RefSeq" id="WP_379879374.1">
    <property type="nucleotide sequence ID" value="NZ_JBHPON010000001.1"/>
</dbReference>
<dbReference type="EMBL" id="JBHPON010000001">
    <property type="protein sequence ID" value="MFC6035301.1"/>
    <property type="molecule type" value="Genomic_DNA"/>
</dbReference>
<proteinExistence type="predicted"/>
<comment type="caution">
    <text evidence="2">The sequence shown here is derived from an EMBL/GenBank/DDBJ whole genome shotgun (WGS) entry which is preliminary data.</text>
</comment>
<dbReference type="InterPro" id="IPR053136">
    <property type="entry name" value="UTP_pyrophosphatase-like"/>
</dbReference>
<dbReference type="InterPro" id="IPR002725">
    <property type="entry name" value="YgjP-like_metallopeptidase"/>
</dbReference>
<protein>
    <submittedName>
        <fullName evidence="2">M48 family metallopeptidase</fullName>
    </submittedName>
</protein>
<dbReference type="CDD" id="cd07344">
    <property type="entry name" value="M48_yhfN_like"/>
    <property type="match status" value="1"/>
</dbReference>
<keyword evidence="3" id="KW-1185">Reference proteome</keyword>
<reference evidence="2 3" key="1">
    <citation type="submission" date="2024-09" db="EMBL/GenBank/DDBJ databases">
        <authorList>
            <person name="Zhang Z.-H."/>
        </authorList>
    </citation>
    <scope>NUCLEOTIDE SEQUENCE [LARGE SCALE GENOMIC DNA]</scope>
    <source>
        <strain evidence="2 3">HHTR114</strain>
    </source>
</reference>
<feature type="domain" description="YgjP-like metallopeptidase" evidence="1">
    <location>
        <begin position="30"/>
        <end position="229"/>
    </location>
</feature>